<evidence type="ECO:0000313" key="4">
    <source>
        <dbReference type="Proteomes" id="UP000306630"/>
    </source>
</evidence>
<name>A0A4S2FWZ3_9BACT</name>
<feature type="compositionally biased region" description="Polar residues" evidence="1">
    <location>
        <begin position="260"/>
        <end position="272"/>
    </location>
</feature>
<dbReference type="CDD" id="cd02042">
    <property type="entry name" value="ParAB_family"/>
    <property type="match status" value="1"/>
</dbReference>
<dbReference type="InterPro" id="IPR027417">
    <property type="entry name" value="P-loop_NTPase"/>
</dbReference>
<reference evidence="3 4" key="1">
    <citation type="submission" date="2019-04" db="EMBL/GenBank/DDBJ databases">
        <title>Microbes associate with the intestines of laboratory mice.</title>
        <authorList>
            <person name="Navarre W."/>
            <person name="Wong E."/>
            <person name="Huang K."/>
            <person name="Tropini C."/>
            <person name="Ng K."/>
            <person name="Yu B."/>
        </authorList>
    </citation>
    <scope>NUCLEOTIDE SEQUENCE [LARGE SCALE GENOMIC DNA]</scope>
    <source>
        <strain evidence="3 4">NM06_A21</strain>
    </source>
</reference>
<proteinExistence type="predicted"/>
<gene>
    <name evidence="3" type="ORF">E5333_08205</name>
</gene>
<dbReference type="PANTHER" id="PTHR13696">
    <property type="entry name" value="P-LOOP CONTAINING NUCLEOSIDE TRIPHOSPHATE HYDROLASE"/>
    <property type="match status" value="1"/>
</dbReference>
<organism evidence="3 4">
    <name type="scientific">Muribaculum intestinale</name>
    <dbReference type="NCBI Taxonomy" id="1796646"/>
    <lineage>
        <taxon>Bacteria</taxon>
        <taxon>Pseudomonadati</taxon>
        <taxon>Bacteroidota</taxon>
        <taxon>Bacteroidia</taxon>
        <taxon>Bacteroidales</taxon>
        <taxon>Muribaculaceae</taxon>
        <taxon>Muribaculum</taxon>
    </lineage>
</organism>
<accession>A0A4S2FWZ3</accession>
<dbReference type="AlphaFoldDB" id="A0A4S2FWZ3"/>
<evidence type="ECO:0000256" key="1">
    <source>
        <dbReference type="SAM" id="MobiDB-lite"/>
    </source>
</evidence>
<protein>
    <submittedName>
        <fullName evidence="3">ParA family protein</fullName>
    </submittedName>
</protein>
<comment type="caution">
    <text evidence="3">The sequence shown here is derived from an EMBL/GenBank/DDBJ whole genome shotgun (WGS) entry which is preliminary data.</text>
</comment>
<dbReference type="EMBL" id="SRYD01000029">
    <property type="protein sequence ID" value="TGY73792.1"/>
    <property type="molecule type" value="Genomic_DNA"/>
</dbReference>
<feature type="compositionally biased region" description="Basic and acidic residues" evidence="1">
    <location>
        <begin position="246"/>
        <end position="258"/>
    </location>
</feature>
<dbReference type="InterPro" id="IPR050678">
    <property type="entry name" value="DNA_Partitioning_ATPase"/>
</dbReference>
<dbReference type="PANTHER" id="PTHR13696:SF52">
    <property type="entry name" value="PARA FAMILY PROTEIN CT_582"/>
    <property type="match status" value="1"/>
</dbReference>
<dbReference type="Proteomes" id="UP000306630">
    <property type="component" value="Unassembled WGS sequence"/>
</dbReference>
<dbReference type="InterPro" id="IPR002586">
    <property type="entry name" value="CobQ/CobB/MinD/ParA_Nub-bd_dom"/>
</dbReference>
<evidence type="ECO:0000259" key="2">
    <source>
        <dbReference type="Pfam" id="PF01656"/>
    </source>
</evidence>
<dbReference type="Pfam" id="PF01656">
    <property type="entry name" value="CbiA"/>
    <property type="match status" value="1"/>
</dbReference>
<sequence length="296" mass="33064">MMPTPVIVTFANQKGGVGKTTLCVTFANYLLTKGVNVVVVDCDFQHSILKCRRSDIRKYGEQAMPYDVVEREATDRQEMIELIEKLHNDPSIEVAVIDSPGSLKAGGLVPLFVNSDIIVIPFHYDLVTVPSTASFLMFLDRLRHAVGDDMKARLFIIPNLNDGRVGKRSELVIWDNTRETFSNYGYVTPKLPKRADMQRFSTVAALDMQLKIVEPVFDKIYSAIFDTTKPLRTSRLSGIQLVDNLNPKEKKSKGKADSPPENSTSPPVTVETTDIESNKPDNESTQPEDIGDNEKE</sequence>
<feature type="domain" description="CobQ/CobB/MinD/ParA nucleotide binding" evidence="2">
    <location>
        <begin position="8"/>
        <end position="89"/>
    </location>
</feature>
<dbReference type="Gene3D" id="3.40.50.300">
    <property type="entry name" value="P-loop containing nucleotide triphosphate hydrolases"/>
    <property type="match status" value="1"/>
</dbReference>
<feature type="region of interest" description="Disordered" evidence="1">
    <location>
        <begin position="242"/>
        <end position="296"/>
    </location>
</feature>
<evidence type="ECO:0000313" key="3">
    <source>
        <dbReference type="EMBL" id="TGY73792.1"/>
    </source>
</evidence>
<dbReference type="SUPFAM" id="SSF52540">
    <property type="entry name" value="P-loop containing nucleoside triphosphate hydrolases"/>
    <property type="match status" value="1"/>
</dbReference>
<dbReference type="RefSeq" id="WP_135993317.1">
    <property type="nucleotide sequence ID" value="NZ_CAPYRA010000030.1"/>
</dbReference>